<dbReference type="Gene3D" id="1.10.630.10">
    <property type="entry name" value="Cytochrome P450"/>
    <property type="match status" value="1"/>
</dbReference>
<dbReference type="InterPro" id="IPR050121">
    <property type="entry name" value="Cytochrome_P450_monoxygenase"/>
</dbReference>
<dbReference type="Pfam" id="PF00067">
    <property type="entry name" value="p450"/>
    <property type="match status" value="1"/>
</dbReference>
<dbReference type="PANTHER" id="PTHR24305:SF166">
    <property type="entry name" value="CYTOCHROME P450 12A4, MITOCHONDRIAL-RELATED"/>
    <property type="match status" value="1"/>
</dbReference>
<dbReference type="RefSeq" id="XP_033649128.1">
    <property type="nucleotide sequence ID" value="XM_033799393.1"/>
</dbReference>
<dbReference type="PANTHER" id="PTHR24305">
    <property type="entry name" value="CYTOCHROME P450"/>
    <property type="match status" value="1"/>
</dbReference>
<dbReference type="Proteomes" id="UP000800097">
    <property type="component" value="Unassembled WGS sequence"/>
</dbReference>
<keyword evidence="4" id="KW-1185">Reference proteome</keyword>
<dbReference type="InterPro" id="IPR001128">
    <property type="entry name" value="Cyt_P450"/>
</dbReference>
<dbReference type="InterPro" id="IPR036396">
    <property type="entry name" value="Cyt_P450_sf"/>
</dbReference>
<dbReference type="AlphaFoldDB" id="A0A6A6J8Q4"/>
<dbReference type="GO" id="GO:0020037">
    <property type="term" value="F:heme binding"/>
    <property type="evidence" value="ECO:0007669"/>
    <property type="project" value="InterPro"/>
</dbReference>
<sequence length="521" mass="58747">MTTTTPSSLLSLLPSTLHLSHLHTLIALSLLLLSLIYILVSRPARAPPSPSSTSHLTISHIPPAHPLAPYTSLWISTIRFRGRENRTLKEAHDRLGPVVRLGPKEVSVNCVRGGIREVYGGGFEKGDWLEGYNWYAFFGNYGGVPNMFSTPDNKTHSRRKRMISNIYSKSVVTTSPYLKAQISTILYNRFLPYLSATFSGDRNPSDAKQEPGVLNISPLLYATTMDIVTGYIFGLSSSSNLIDNPDELSRFLSLYNSRRSYNFWPQEYPRLTTALRKWFRYRLSPQWVDDANDEIEKWTEAMCDGAARVLEQSDIKPEDVPVVYQQLSTALAKEAKKSGLDNLERKYELASEVLDHLAAGFDTSGITLTYVIHELSRNPEIQEKLRAELLTLSPPLVPSSTPSLPDAKAVDSLPLLHAVIWETLRLHSAIPGPQPRFTPPQGCRLGPDDKSYYVPGGVRVSASAGLLHLNEDVYERASEWRPQRWLEDVPDEKRKDMESRWFWAGGQWRQNVCWQPPCDLP</sequence>
<keyword evidence="2" id="KW-1133">Transmembrane helix</keyword>
<evidence type="ECO:0000313" key="4">
    <source>
        <dbReference type="Proteomes" id="UP000800097"/>
    </source>
</evidence>
<gene>
    <name evidence="3" type="ORF">EI97DRAFT_437700</name>
</gene>
<dbReference type="GeneID" id="54552568"/>
<dbReference type="GO" id="GO:0005506">
    <property type="term" value="F:iron ion binding"/>
    <property type="evidence" value="ECO:0007669"/>
    <property type="project" value="InterPro"/>
</dbReference>
<reference evidence="3" key="1">
    <citation type="journal article" date="2020" name="Stud. Mycol.">
        <title>101 Dothideomycetes genomes: a test case for predicting lifestyles and emergence of pathogens.</title>
        <authorList>
            <person name="Haridas S."/>
            <person name="Albert R."/>
            <person name="Binder M."/>
            <person name="Bloem J."/>
            <person name="Labutti K."/>
            <person name="Salamov A."/>
            <person name="Andreopoulos B."/>
            <person name="Baker S."/>
            <person name="Barry K."/>
            <person name="Bills G."/>
            <person name="Bluhm B."/>
            <person name="Cannon C."/>
            <person name="Castanera R."/>
            <person name="Culley D."/>
            <person name="Daum C."/>
            <person name="Ezra D."/>
            <person name="Gonzalez J."/>
            <person name="Henrissat B."/>
            <person name="Kuo A."/>
            <person name="Liang C."/>
            <person name="Lipzen A."/>
            <person name="Lutzoni F."/>
            <person name="Magnuson J."/>
            <person name="Mondo S."/>
            <person name="Nolan M."/>
            <person name="Ohm R."/>
            <person name="Pangilinan J."/>
            <person name="Park H.-J."/>
            <person name="Ramirez L."/>
            <person name="Alfaro M."/>
            <person name="Sun H."/>
            <person name="Tritt A."/>
            <person name="Yoshinaga Y."/>
            <person name="Zwiers L.-H."/>
            <person name="Turgeon B."/>
            <person name="Goodwin S."/>
            <person name="Spatafora J."/>
            <person name="Crous P."/>
            <person name="Grigoriev I."/>
        </authorList>
    </citation>
    <scope>NUCLEOTIDE SEQUENCE</scope>
    <source>
        <strain evidence="3">CBS 379.55</strain>
    </source>
</reference>
<protein>
    <submittedName>
        <fullName evidence="3">Cytochrome P450 monooxygenase-like protein</fullName>
    </submittedName>
</protein>
<evidence type="ECO:0000256" key="2">
    <source>
        <dbReference type="SAM" id="Phobius"/>
    </source>
</evidence>
<evidence type="ECO:0000313" key="3">
    <source>
        <dbReference type="EMBL" id="KAF2271589.1"/>
    </source>
</evidence>
<dbReference type="GO" id="GO:0016705">
    <property type="term" value="F:oxidoreductase activity, acting on paired donors, with incorporation or reduction of molecular oxygen"/>
    <property type="evidence" value="ECO:0007669"/>
    <property type="project" value="InterPro"/>
</dbReference>
<feature type="transmembrane region" description="Helical" evidence="2">
    <location>
        <begin position="20"/>
        <end position="40"/>
    </location>
</feature>
<evidence type="ECO:0000256" key="1">
    <source>
        <dbReference type="ARBA" id="ARBA00010617"/>
    </source>
</evidence>
<dbReference type="SUPFAM" id="SSF48264">
    <property type="entry name" value="Cytochrome P450"/>
    <property type="match status" value="1"/>
</dbReference>
<dbReference type="GO" id="GO:0004497">
    <property type="term" value="F:monooxygenase activity"/>
    <property type="evidence" value="ECO:0007669"/>
    <property type="project" value="UniProtKB-KW"/>
</dbReference>
<organism evidence="3 4">
    <name type="scientific">Westerdykella ornata</name>
    <dbReference type="NCBI Taxonomy" id="318751"/>
    <lineage>
        <taxon>Eukaryota</taxon>
        <taxon>Fungi</taxon>
        <taxon>Dikarya</taxon>
        <taxon>Ascomycota</taxon>
        <taxon>Pezizomycotina</taxon>
        <taxon>Dothideomycetes</taxon>
        <taxon>Pleosporomycetidae</taxon>
        <taxon>Pleosporales</taxon>
        <taxon>Sporormiaceae</taxon>
        <taxon>Westerdykella</taxon>
    </lineage>
</organism>
<comment type="similarity">
    <text evidence="1">Belongs to the cytochrome P450 family.</text>
</comment>
<keyword evidence="3" id="KW-0560">Oxidoreductase</keyword>
<accession>A0A6A6J8Q4</accession>
<keyword evidence="3" id="KW-0503">Monooxygenase</keyword>
<proteinExistence type="inferred from homology"/>
<dbReference type="OrthoDB" id="1470350at2759"/>
<name>A0A6A6J8Q4_WESOR</name>
<dbReference type="InterPro" id="IPR002401">
    <property type="entry name" value="Cyt_P450_E_grp-I"/>
</dbReference>
<dbReference type="EMBL" id="ML986537">
    <property type="protein sequence ID" value="KAF2271589.1"/>
    <property type="molecule type" value="Genomic_DNA"/>
</dbReference>
<dbReference type="PRINTS" id="PR00463">
    <property type="entry name" value="EP450I"/>
</dbReference>
<keyword evidence="2" id="KW-0472">Membrane</keyword>
<keyword evidence="2" id="KW-0812">Transmembrane</keyword>